<name>A0A9X8GTI6_9BURK</name>
<evidence type="ECO:0000313" key="2">
    <source>
        <dbReference type="Proteomes" id="UP000265619"/>
    </source>
</evidence>
<accession>A0A9X8GTI6</accession>
<sequence>MTPYDMGRISAFLIAHRKLEDRVDKRGMRRDEKDLAAILREASVDELRDLEDLMSGQGFVFVQLNSFDVEGIGPGSRVYLAARRADMPSCLVDSSHVVERMGLGQRPNAAKIWFTQIWLLHLDLIYTQLDRSPLERGRWINASFTREMLQDALSTHINDHVRKLNAVELANSEVYEVLCAEKGADVSRYVRRFLEIMCEGGLLEERAEGAFRQTLLSAVEMKENFDRSLAPLMLAREQSGQSSSMAQLAGPLLTAAQAIASDGGEQ</sequence>
<dbReference type="EMBL" id="QXMN01000033">
    <property type="protein sequence ID" value="RIX76314.1"/>
    <property type="molecule type" value="Genomic_DNA"/>
</dbReference>
<dbReference type="AlphaFoldDB" id="A0A9X8GTI6"/>
<dbReference type="OrthoDB" id="9148850at2"/>
<gene>
    <name evidence="1" type="ORF">D3H34_22475</name>
</gene>
<reference evidence="1 2" key="1">
    <citation type="submission" date="2018-09" db="EMBL/GenBank/DDBJ databases">
        <title>Acidovorax cavernicola nov. sp. isolated from Gruta de las Maravillas (Aracena, Spain).</title>
        <authorList>
            <person name="Jurado V."/>
            <person name="Gutierrez-Patricio S."/>
            <person name="Gonzalez-Pimentel J.L."/>
            <person name="Miller A.Z."/>
            <person name="Laiz L."/>
            <person name="Saiz-Jimenez C."/>
        </authorList>
    </citation>
    <scope>NUCLEOTIDE SEQUENCE [LARGE SCALE GENOMIC DNA]</scope>
    <source>
        <strain evidence="1 2">1011MAR4D40.2</strain>
    </source>
</reference>
<evidence type="ECO:0000313" key="1">
    <source>
        <dbReference type="EMBL" id="RIX76314.1"/>
    </source>
</evidence>
<comment type="caution">
    <text evidence="1">The sequence shown here is derived from an EMBL/GenBank/DDBJ whole genome shotgun (WGS) entry which is preliminary data.</text>
</comment>
<protein>
    <submittedName>
        <fullName evidence="1">Uncharacterized protein</fullName>
    </submittedName>
</protein>
<organism evidence="1 2">
    <name type="scientific">Acidovorax cavernicola</name>
    <dbReference type="NCBI Taxonomy" id="1675792"/>
    <lineage>
        <taxon>Bacteria</taxon>
        <taxon>Pseudomonadati</taxon>
        <taxon>Pseudomonadota</taxon>
        <taxon>Betaproteobacteria</taxon>
        <taxon>Burkholderiales</taxon>
        <taxon>Comamonadaceae</taxon>
        <taxon>Acidovorax</taxon>
    </lineage>
</organism>
<keyword evidence="2" id="KW-1185">Reference proteome</keyword>
<dbReference type="Proteomes" id="UP000265619">
    <property type="component" value="Unassembled WGS sequence"/>
</dbReference>
<dbReference type="RefSeq" id="WP_119556466.1">
    <property type="nucleotide sequence ID" value="NZ_QXMN01000033.1"/>
</dbReference>
<proteinExistence type="predicted"/>